<dbReference type="OrthoDB" id="9802561at2"/>
<dbReference type="HAMAP" id="MF_00108">
    <property type="entry name" value="IspD"/>
    <property type="match status" value="1"/>
</dbReference>
<dbReference type="Gene3D" id="3.90.550.10">
    <property type="entry name" value="Spore Coat Polysaccharide Biosynthesis Protein SpsA, Chain A"/>
    <property type="match status" value="1"/>
</dbReference>
<dbReference type="InterPro" id="IPR001228">
    <property type="entry name" value="IspD"/>
</dbReference>
<proteinExistence type="inferred from homology"/>
<feature type="site" description="Positions MEP for the nucleophilic attack" evidence="7">
    <location>
        <position position="227"/>
    </location>
</feature>
<evidence type="ECO:0000256" key="5">
    <source>
        <dbReference type="ARBA" id="ARBA00022695"/>
    </source>
</evidence>
<dbReference type="AlphaFoldDB" id="A0A3A5HDI6"/>
<keyword evidence="5 7" id="KW-0548">Nucleotidyltransferase</keyword>
<feature type="site" description="Positions MEP for the nucleophilic attack" evidence="7">
    <location>
        <position position="168"/>
    </location>
</feature>
<dbReference type="EC" id="2.7.7.60" evidence="7"/>
<dbReference type="InterPro" id="IPR029044">
    <property type="entry name" value="Nucleotide-diphossugar_trans"/>
</dbReference>
<evidence type="ECO:0000313" key="9">
    <source>
        <dbReference type="Proteomes" id="UP000276542"/>
    </source>
</evidence>
<dbReference type="GO" id="GO:0019288">
    <property type="term" value="P:isopentenyl diphosphate biosynthetic process, methylerythritol 4-phosphate pathway"/>
    <property type="evidence" value="ECO:0007669"/>
    <property type="project" value="UniProtKB-UniRule"/>
</dbReference>
<dbReference type="PANTHER" id="PTHR32125:SF4">
    <property type="entry name" value="2-C-METHYL-D-ERYTHRITOL 4-PHOSPHATE CYTIDYLYLTRANSFERASE, CHLOROPLASTIC"/>
    <property type="match status" value="1"/>
</dbReference>
<gene>
    <name evidence="7 8" type="primary">ispD</name>
    <name evidence="8" type="ORF">D4739_07550</name>
</gene>
<dbReference type="PROSITE" id="PS01295">
    <property type="entry name" value="ISPD"/>
    <property type="match status" value="1"/>
</dbReference>
<evidence type="ECO:0000256" key="4">
    <source>
        <dbReference type="ARBA" id="ARBA00022679"/>
    </source>
</evidence>
<dbReference type="Proteomes" id="UP000276542">
    <property type="component" value="Unassembled WGS sequence"/>
</dbReference>
<keyword evidence="9" id="KW-1185">Reference proteome</keyword>
<dbReference type="RefSeq" id="WP_120059983.1">
    <property type="nucleotide sequence ID" value="NZ_QYRP01000002.1"/>
</dbReference>
<reference evidence="9" key="1">
    <citation type="submission" date="2018-09" db="EMBL/GenBank/DDBJ databases">
        <authorList>
            <person name="Zhu H."/>
        </authorList>
    </citation>
    <scope>NUCLEOTIDE SEQUENCE [LARGE SCALE GENOMIC DNA]</scope>
    <source>
        <strain evidence="9">K1W22B-1</strain>
    </source>
</reference>
<dbReference type="CDD" id="cd02516">
    <property type="entry name" value="CDP-ME_synthetase"/>
    <property type="match status" value="1"/>
</dbReference>
<comment type="catalytic activity">
    <reaction evidence="1 7">
        <text>2-C-methyl-D-erythritol 4-phosphate + CTP + H(+) = 4-CDP-2-C-methyl-D-erythritol + diphosphate</text>
        <dbReference type="Rhea" id="RHEA:13429"/>
        <dbReference type="ChEBI" id="CHEBI:15378"/>
        <dbReference type="ChEBI" id="CHEBI:33019"/>
        <dbReference type="ChEBI" id="CHEBI:37563"/>
        <dbReference type="ChEBI" id="CHEBI:57823"/>
        <dbReference type="ChEBI" id="CHEBI:58262"/>
        <dbReference type="EC" id="2.7.7.60"/>
    </reaction>
</comment>
<name>A0A3A5HDI6_9ACTN</name>
<evidence type="ECO:0000256" key="3">
    <source>
        <dbReference type="ARBA" id="ARBA00009789"/>
    </source>
</evidence>
<feature type="site" description="Transition state stabilizer" evidence="7">
    <location>
        <position position="29"/>
    </location>
</feature>
<dbReference type="UniPathway" id="UPA00056">
    <property type="reaction ID" value="UER00093"/>
</dbReference>
<evidence type="ECO:0000256" key="2">
    <source>
        <dbReference type="ARBA" id="ARBA00004787"/>
    </source>
</evidence>
<dbReference type="EMBL" id="QYRP01000002">
    <property type="protein sequence ID" value="RJS46084.1"/>
    <property type="molecule type" value="Genomic_DNA"/>
</dbReference>
<accession>A0A3A5HDI6</accession>
<dbReference type="NCBIfam" id="TIGR00453">
    <property type="entry name" value="ispD"/>
    <property type="match status" value="1"/>
</dbReference>
<feature type="site" description="Transition state stabilizer" evidence="7">
    <location>
        <position position="36"/>
    </location>
</feature>
<comment type="pathway">
    <text evidence="2 7">Isoprenoid biosynthesis; isopentenyl diphosphate biosynthesis via DXP pathway; isopentenyl diphosphate from 1-deoxy-D-xylulose 5-phosphate: step 2/6.</text>
</comment>
<sequence length="244" mass="25475">MDSALPPLPGAHTIPHATAVLLAGGIGARAGLGMPKQFAELRGRTILEHSLAALHDHAGISGVLVVMAPGYTDAARVVTDGYPRVLDVIEGGRERSDSTVRALSWLSTAAIAGDVLIHDAARPLVSAAIIDRCLGALKASAAVGVAVPSSDTVFRTNAAGRVVDVPPRSSLWRAQTPQGFRLATLRAAYDAALADPDFVATDDCSVVQRYLPDVPVMVVLGEERNLKVTGPLDLEIAERLLTSP</sequence>
<dbReference type="InterPro" id="IPR034683">
    <property type="entry name" value="IspD/TarI"/>
</dbReference>
<evidence type="ECO:0000256" key="1">
    <source>
        <dbReference type="ARBA" id="ARBA00001282"/>
    </source>
</evidence>
<dbReference type="InterPro" id="IPR018294">
    <property type="entry name" value="ISPD_synthase_CS"/>
</dbReference>
<evidence type="ECO:0000256" key="6">
    <source>
        <dbReference type="ARBA" id="ARBA00023229"/>
    </source>
</evidence>
<keyword evidence="6 7" id="KW-0414">Isoprene biosynthesis</keyword>
<evidence type="ECO:0000256" key="7">
    <source>
        <dbReference type="HAMAP-Rule" id="MF_00108"/>
    </source>
</evidence>
<dbReference type="Pfam" id="PF01128">
    <property type="entry name" value="IspD"/>
    <property type="match status" value="1"/>
</dbReference>
<dbReference type="GO" id="GO:0050518">
    <property type="term" value="F:2-C-methyl-D-erythritol 4-phosphate cytidylyltransferase activity"/>
    <property type="evidence" value="ECO:0007669"/>
    <property type="project" value="UniProtKB-UniRule"/>
</dbReference>
<organism evidence="8 9">
    <name type="scientific">Nocardioides cavernaquae</name>
    <dbReference type="NCBI Taxonomy" id="2321396"/>
    <lineage>
        <taxon>Bacteria</taxon>
        <taxon>Bacillati</taxon>
        <taxon>Actinomycetota</taxon>
        <taxon>Actinomycetes</taxon>
        <taxon>Propionibacteriales</taxon>
        <taxon>Nocardioidaceae</taxon>
        <taxon>Nocardioides</taxon>
    </lineage>
</organism>
<comment type="similarity">
    <text evidence="3 7">Belongs to the IspD/TarI cytidylyltransferase family. IspD subfamily.</text>
</comment>
<dbReference type="PANTHER" id="PTHR32125">
    <property type="entry name" value="2-C-METHYL-D-ERYTHRITOL 4-PHOSPHATE CYTIDYLYLTRANSFERASE, CHLOROPLASTIC"/>
    <property type="match status" value="1"/>
</dbReference>
<comment type="caution">
    <text evidence="8">The sequence shown here is derived from an EMBL/GenBank/DDBJ whole genome shotgun (WGS) entry which is preliminary data.</text>
</comment>
<protein>
    <recommendedName>
        <fullName evidence="7">2-C-methyl-D-erythritol 4-phosphate cytidylyltransferase</fullName>
        <ecNumber evidence="7">2.7.7.60</ecNumber>
    </recommendedName>
    <alternativeName>
        <fullName evidence="7">4-diphosphocytidyl-2C-methyl-D-erythritol synthase</fullName>
    </alternativeName>
    <alternativeName>
        <fullName evidence="7">MEP cytidylyltransferase</fullName>
        <shortName evidence="7">MCT</shortName>
    </alternativeName>
</protein>
<dbReference type="SUPFAM" id="SSF53448">
    <property type="entry name" value="Nucleotide-diphospho-sugar transferases"/>
    <property type="match status" value="1"/>
</dbReference>
<dbReference type="InterPro" id="IPR050088">
    <property type="entry name" value="IspD/TarI_cytidylyltransf_bact"/>
</dbReference>
<comment type="function">
    <text evidence="7">Catalyzes the formation of 4-diphosphocytidyl-2-C-methyl-D-erythritol from CTP and 2-C-methyl-D-erythritol 4-phosphate (MEP).</text>
</comment>
<keyword evidence="4 7" id="KW-0808">Transferase</keyword>
<dbReference type="FunFam" id="3.90.550.10:FF:000003">
    <property type="entry name" value="2-C-methyl-D-erythritol 4-phosphate cytidylyltransferase"/>
    <property type="match status" value="1"/>
</dbReference>
<evidence type="ECO:0000313" key="8">
    <source>
        <dbReference type="EMBL" id="RJS46084.1"/>
    </source>
</evidence>